<evidence type="ECO:0000313" key="2">
    <source>
        <dbReference type="EMBL" id="VDO61339.1"/>
    </source>
</evidence>
<feature type="compositionally biased region" description="Basic and acidic residues" evidence="1">
    <location>
        <begin position="98"/>
        <end position="128"/>
    </location>
</feature>
<dbReference type="EMBL" id="UZAH01025318">
    <property type="protein sequence ID" value="VDO61339.1"/>
    <property type="molecule type" value="Genomic_DNA"/>
</dbReference>
<keyword evidence="3" id="KW-1185">Reference proteome</keyword>
<dbReference type="WBParaSite" id="HPBE_0000446601-mRNA-1">
    <property type="protein sequence ID" value="HPBE_0000446601-mRNA-1"/>
    <property type="gene ID" value="HPBE_0000446601"/>
</dbReference>
<protein>
    <submittedName>
        <fullName evidence="2 4">Uncharacterized protein</fullName>
    </submittedName>
</protein>
<proteinExistence type="predicted"/>
<evidence type="ECO:0000313" key="3">
    <source>
        <dbReference type="Proteomes" id="UP000050761"/>
    </source>
</evidence>
<sequence>MQWWDSAPHISRTGPDSLNTYRPLTVKIPPKPLIRDSSASGLAVFPPLVGGKRLMNLAAEVLCRQVSEIATTGVMPSANGALSKLLCSCYSKKVRRGLDVNEPEPDHYEPPEKEHLVQEDQQQPKEKQQNQQQHKKQEDVTEKQPVSVVVEVTTPIEEFAADEVFYSFFHTV</sequence>
<dbReference type="Proteomes" id="UP000050761">
    <property type="component" value="Unassembled WGS sequence"/>
</dbReference>
<evidence type="ECO:0000313" key="4">
    <source>
        <dbReference type="WBParaSite" id="HPBE_0000446601-mRNA-1"/>
    </source>
</evidence>
<dbReference type="OrthoDB" id="10601637at2759"/>
<accession>A0A183FDU9</accession>
<name>A0A183FDU9_HELPZ</name>
<dbReference type="AlphaFoldDB" id="A0A183FDU9"/>
<reference evidence="4" key="2">
    <citation type="submission" date="2019-09" db="UniProtKB">
        <authorList>
            <consortium name="WormBaseParasite"/>
        </authorList>
    </citation>
    <scope>IDENTIFICATION</scope>
</reference>
<gene>
    <name evidence="2" type="ORF">HPBE_LOCUS4467</name>
</gene>
<reference evidence="2 3" key="1">
    <citation type="submission" date="2018-11" db="EMBL/GenBank/DDBJ databases">
        <authorList>
            <consortium name="Pathogen Informatics"/>
        </authorList>
    </citation>
    <scope>NUCLEOTIDE SEQUENCE [LARGE SCALE GENOMIC DNA]</scope>
</reference>
<evidence type="ECO:0000256" key="1">
    <source>
        <dbReference type="SAM" id="MobiDB-lite"/>
    </source>
</evidence>
<feature type="region of interest" description="Disordered" evidence="1">
    <location>
        <begin position="98"/>
        <end position="146"/>
    </location>
</feature>
<organism evidence="3 4">
    <name type="scientific">Heligmosomoides polygyrus</name>
    <name type="common">Parasitic roundworm</name>
    <dbReference type="NCBI Taxonomy" id="6339"/>
    <lineage>
        <taxon>Eukaryota</taxon>
        <taxon>Metazoa</taxon>
        <taxon>Ecdysozoa</taxon>
        <taxon>Nematoda</taxon>
        <taxon>Chromadorea</taxon>
        <taxon>Rhabditida</taxon>
        <taxon>Rhabditina</taxon>
        <taxon>Rhabditomorpha</taxon>
        <taxon>Strongyloidea</taxon>
        <taxon>Heligmosomidae</taxon>
        <taxon>Heligmosomoides</taxon>
    </lineage>
</organism>
<accession>A0A3P7X5N6</accession>